<sequence>MMTIYMCATMWHENLDEMMKMLISMFRMDQFRPKRNEFKDVSFESHIYFDDAFQDGEDGEHGEVGEDGTIVKKRFVNEYAETLVEVIREVYM</sequence>
<dbReference type="GeneID" id="122133411"/>
<accession>A0A8M1KSV8</accession>
<name>A0A8M1KSV8_CLUHA</name>
<gene>
    <name evidence="2" type="primary">LOC122133411</name>
</gene>
<organism evidence="1 2">
    <name type="scientific">Clupea harengus</name>
    <name type="common">Atlantic herring</name>
    <dbReference type="NCBI Taxonomy" id="7950"/>
    <lineage>
        <taxon>Eukaryota</taxon>
        <taxon>Metazoa</taxon>
        <taxon>Chordata</taxon>
        <taxon>Craniata</taxon>
        <taxon>Vertebrata</taxon>
        <taxon>Euteleostomi</taxon>
        <taxon>Actinopterygii</taxon>
        <taxon>Neopterygii</taxon>
        <taxon>Teleostei</taxon>
        <taxon>Clupei</taxon>
        <taxon>Clupeiformes</taxon>
        <taxon>Clupeoidei</taxon>
        <taxon>Clupeidae</taxon>
        <taxon>Clupea</taxon>
    </lineage>
</organism>
<evidence type="ECO:0000313" key="1">
    <source>
        <dbReference type="Proteomes" id="UP000515152"/>
    </source>
</evidence>
<dbReference type="KEGG" id="char:122133411"/>
<keyword evidence="1" id="KW-1185">Reference proteome</keyword>
<dbReference type="RefSeq" id="XP_042565513.1">
    <property type="nucleotide sequence ID" value="XM_042709579.1"/>
</dbReference>
<proteinExistence type="predicted"/>
<protein>
    <submittedName>
        <fullName evidence="2">Chitin synthase chs-1-like</fullName>
    </submittedName>
</protein>
<evidence type="ECO:0000313" key="2">
    <source>
        <dbReference type="RefSeq" id="XP_042565513.1"/>
    </source>
</evidence>
<dbReference type="OrthoDB" id="370884at2759"/>
<dbReference type="AlphaFoldDB" id="A0A8M1KSV8"/>
<dbReference type="Proteomes" id="UP000515152">
    <property type="component" value="Chromosome 13"/>
</dbReference>
<reference evidence="2" key="1">
    <citation type="submission" date="2025-08" db="UniProtKB">
        <authorList>
            <consortium name="RefSeq"/>
        </authorList>
    </citation>
    <scope>IDENTIFICATION</scope>
</reference>